<protein>
    <recommendedName>
        <fullName evidence="3">RteC protein</fullName>
    </recommendedName>
</protein>
<reference evidence="1 2" key="1">
    <citation type="journal article" date="2020" name="Microbiome">
        <title>Single-cell genomics of uncultured bacteria reveals dietary fiber responders in the mouse gut microbiota.</title>
        <authorList>
            <person name="Chijiiwa R."/>
            <person name="Hosokawa M."/>
            <person name="Kogawa M."/>
            <person name="Nishikawa Y."/>
            <person name="Ide K."/>
            <person name="Sakanashi C."/>
            <person name="Takahashi K."/>
            <person name="Takeyama H."/>
        </authorList>
    </citation>
    <scope>NUCLEOTIDE SEQUENCE [LARGE SCALE GENOMIC DNA]</scope>
    <source>
        <strain evidence="1">IMSAGC_001</strain>
    </source>
</reference>
<evidence type="ECO:0000313" key="2">
    <source>
        <dbReference type="Proteomes" id="UP000491181"/>
    </source>
</evidence>
<dbReference type="InterPro" id="IPR018534">
    <property type="entry name" value="Tet_reg_excision_RteC"/>
</dbReference>
<proteinExistence type="predicted"/>
<evidence type="ECO:0000313" key="1">
    <source>
        <dbReference type="EMBL" id="GFH87587.1"/>
    </source>
</evidence>
<dbReference type="AlphaFoldDB" id="A0A7J0A5L9"/>
<name>A0A7J0A5L9_9BACE</name>
<sequence>MERCIKEIVEDILLQINAEIESVELDNEIELDDALRIIKFIQPMFNQLREYVMNYVFPSISAEIHFFKEQKPKILSRLLYFYKVYRIEMQFPNGSNEVARKYLCNELDSLTYFFNRNLDFYQYYRSNSTIYDEYYFVRGKVDLRLCTDSAQFDKDPNFSTGYDYKVAKIITNEMLRIYLNKRLMKLENNNQIEDNPQRHLKYPFRFTGKKVFLIELGYALVSSGDINNGNVEIKEMMKFLGMVFQVDLGDYYASYIAMKERKDRTAYLHRLIDSLIKRMNEDDMK</sequence>
<organism evidence="1 2">
    <name type="scientific">Bacteroides acidifaciens</name>
    <dbReference type="NCBI Taxonomy" id="85831"/>
    <lineage>
        <taxon>Bacteria</taxon>
        <taxon>Pseudomonadati</taxon>
        <taxon>Bacteroidota</taxon>
        <taxon>Bacteroidia</taxon>
        <taxon>Bacteroidales</taxon>
        <taxon>Bacteroidaceae</taxon>
        <taxon>Bacteroides</taxon>
    </lineage>
</organism>
<accession>A0A7J0A5L9</accession>
<gene>
    <name evidence="1" type="ORF">IMSAGC001_03014</name>
</gene>
<dbReference type="Pfam" id="PF09357">
    <property type="entry name" value="RteC"/>
    <property type="match status" value="1"/>
</dbReference>
<comment type="caution">
    <text evidence="1">The sequence shown here is derived from an EMBL/GenBank/DDBJ whole genome shotgun (WGS) entry which is preliminary data.</text>
</comment>
<dbReference type="Proteomes" id="UP000491181">
    <property type="component" value="Unassembled WGS sequence"/>
</dbReference>
<dbReference type="EMBL" id="BLLS01000105">
    <property type="protein sequence ID" value="GFH87587.1"/>
    <property type="molecule type" value="Genomic_DNA"/>
</dbReference>
<evidence type="ECO:0008006" key="3">
    <source>
        <dbReference type="Google" id="ProtNLM"/>
    </source>
</evidence>